<feature type="transmembrane region" description="Helical" evidence="1">
    <location>
        <begin position="56"/>
        <end position="74"/>
    </location>
</feature>
<dbReference type="Proteomes" id="UP000006426">
    <property type="component" value="Plasmid pmppla107"/>
</dbReference>
<keyword evidence="1" id="KW-0812">Transmembrane</keyword>
<keyword evidence="2" id="KW-0614">Plasmid</keyword>
<sequence length="121" mass="13555">MSLMILGTLSGGLIKGTEIIAIGPWFWQVFALTIVYALWAINHADDDGKSMRSVQTLFLLPPLMCIGGVLLDFVQDMPGSQVLPDWVWLIMRLLAWVSIPIIAGRATWVFSRRRPTNTISR</sequence>
<evidence type="ECO:0000256" key="1">
    <source>
        <dbReference type="SAM" id="Phobius"/>
    </source>
</evidence>
<feature type="transmembrane region" description="Helical" evidence="1">
    <location>
        <begin position="26"/>
        <end position="44"/>
    </location>
</feature>
<dbReference type="EMBL" id="CP031226">
    <property type="protein sequence ID" value="AXH59931.1"/>
    <property type="molecule type" value="Genomic_DNA"/>
</dbReference>
<evidence type="ECO:0000313" key="2">
    <source>
        <dbReference type="EMBL" id="AXH59931.1"/>
    </source>
</evidence>
<name>A0AAD0V9P8_PSEAV</name>
<proteinExistence type="predicted"/>
<protein>
    <submittedName>
        <fullName evidence="2">Uncharacterized protein</fullName>
    </submittedName>
</protein>
<gene>
    <name evidence="2" type="ORF">PLA107_032415</name>
</gene>
<evidence type="ECO:0000313" key="3">
    <source>
        <dbReference type="Proteomes" id="UP000006426"/>
    </source>
</evidence>
<geneLocation type="plasmid" evidence="3">
    <name>pmppla107</name>
</geneLocation>
<dbReference type="AlphaFoldDB" id="A0AAD0V9P8"/>
<reference evidence="2 3" key="1">
    <citation type="journal article" date="2011" name="PLoS Pathog.">
        <title>Dynamic evolution of pathogenicity revealed by sequencing and comparative genomics of 19 Pseudomonas syringae isolates.</title>
        <authorList>
            <person name="Baltrus D.A."/>
            <person name="Nishimura M.T."/>
            <person name="Romanchuk A."/>
            <person name="Chang J.H."/>
            <person name="Mukhtar M.S."/>
            <person name="Cherkis K."/>
            <person name="Roach J."/>
            <person name="Grant S.R."/>
            <person name="Jones C.D."/>
            <person name="Dangl J.L."/>
        </authorList>
    </citation>
    <scope>NUCLEOTIDE SEQUENCE [LARGE SCALE GENOMIC DNA]</scope>
    <source>
        <strain evidence="2 3">M301315</strain>
    </source>
</reference>
<organism evidence="2 3">
    <name type="scientific">Pseudomonas amygdali pv. lachrymans str. M301315</name>
    <dbReference type="NCBI Taxonomy" id="629260"/>
    <lineage>
        <taxon>Bacteria</taxon>
        <taxon>Pseudomonadati</taxon>
        <taxon>Pseudomonadota</taxon>
        <taxon>Gammaproteobacteria</taxon>
        <taxon>Pseudomonadales</taxon>
        <taxon>Pseudomonadaceae</taxon>
        <taxon>Pseudomonas</taxon>
        <taxon>Pseudomonas amygdali</taxon>
    </lineage>
</organism>
<feature type="transmembrane region" description="Helical" evidence="1">
    <location>
        <begin position="86"/>
        <end position="111"/>
    </location>
</feature>
<keyword evidence="1" id="KW-0472">Membrane</keyword>
<dbReference type="RefSeq" id="WP_044298808.1">
    <property type="nucleotide sequence ID" value="NZ_CP031226.1"/>
</dbReference>
<keyword evidence="1" id="KW-1133">Transmembrane helix</keyword>
<accession>A0AAD0V9P8</accession>